<evidence type="ECO:0000313" key="2">
    <source>
        <dbReference type="EMBL" id="KHF45917.1"/>
    </source>
</evidence>
<dbReference type="EMBL" id="JRZE01000001">
    <property type="protein sequence ID" value="KHF45917.1"/>
    <property type="molecule type" value="Genomic_DNA"/>
</dbReference>
<accession>A0A837DEA8</accession>
<comment type="caution">
    <text evidence="2">The sequence shown here is derived from an EMBL/GenBank/DDBJ whole genome shotgun (WGS) entry which is preliminary data.</text>
</comment>
<name>A0A837DEA8_9PSEU</name>
<gene>
    <name evidence="2" type="ORF">MINT15_02180</name>
</gene>
<dbReference type="Proteomes" id="UP000030848">
    <property type="component" value="Unassembled WGS sequence"/>
</dbReference>
<protein>
    <submittedName>
        <fullName evidence="2">SnoaL polyketide cyclase</fullName>
    </submittedName>
</protein>
<dbReference type="RefSeq" id="WP_015787262.1">
    <property type="nucleotide sequence ID" value="NZ_CALJZO010000045.1"/>
</dbReference>
<dbReference type="InterPro" id="IPR032710">
    <property type="entry name" value="NTF2-like_dom_sf"/>
</dbReference>
<feature type="domain" description="SnoaL-like" evidence="1">
    <location>
        <begin position="7"/>
        <end position="113"/>
    </location>
</feature>
<evidence type="ECO:0000313" key="3">
    <source>
        <dbReference type="Proteomes" id="UP000030848"/>
    </source>
</evidence>
<dbReference type="InterPro" id="IPR011008">
    <property type="entry name" value="Dimeric_a/b-barrel"/>
</dbReference>
<dbReference type="SUPFAM" id="SSF54427">
    <property type="entry name" value="NTF2-like"/>
    <property type="match status" value="1"/>
</dbReference>
<evidence type="ECO:0000259" key="1">
    <source>
        <dbReference type="Pfam" id="PF12680"/>
    </source>
</evidence>
<dbReference type="OrthoDB" id="3512015at2"/>
<reference evidence="2 3" key="1">
    <citation type="submission" date="2014-10" db="EMBL/GenBank/DDBJ databases">
        <title>Genome sequence of Micropolyspora internatus JCM3315.</title>
        <authorList>
            <person name="Shin S.-K."/>
            <person name="Yi H."/>
        </authorList>
    </citation>
    <scope>NUCLEOTIDE SEQUENCE [LARGE SCALE GENOMIC DNA]</scope>
    <source>
        <strain evidence="2 3">JCM 3315</strain>
    </source>
</reference>
<dbReference type="Pfam" id="PF12680">
    <property type="entry name" value="SnoaL_2"/>
    <property type="match status" value="1"/>
</dbReference>
<dbReference type="InterPro" id="IPR037401">
    <property type="entry name" value="SnoaL-like"/>
</dbReference>
<dbReference type="AlphaFoldDB" id="A0A837DEA8"/>
<proteinExistence type="predicted"/>
<sequence length="290" mass="31643">MTLTETARQWVSAWQAGDARRVADLVTSFADPDTGDPVAGAELADHLDATFRRFPTWELEVEDIADAGSTAVLTWTLTAPHRASYLGIPVTGGQSAVRGVRGCDVLTSADDGLHVRRHYDRLAFAEALGHDARFLPPPTPDLEYGTSFRSGTDRATRPGAFTLTWLDVRDEEEGADVTLLSTEVVKSLRGSKGFLGAAIFEIGNRKYTLSAFDTLDSVRAVHGRPHQRAMRRFFRGGLCTGAYTSVWQLERDSLHLRCPSCAVMVSVVDGASCDCGWTPPPSPLFSRNEE</sequence>
<organism evidence="2 3">
    <name type="scientific">Saccharomonospora viridis</name>
    <dbReference type="NCBI Taxonomy" id="1852"/>
    <lineage>
        <taxon>Bacteria</taxon>
        <taxon>Bacillati</taxon>
        <taxon>Actinomycetota</taxon>
        <taxon>Actinomycetes</taxon>
        <taxon>Pseudonocardiales</taxon>
        <taxon>Pseudonocardiaceae</taxon>
        <taxon>Saccharomonospora</taxon>
    </lineage>
</organism>
<dbReference type="Gene3D" id="3.10.450.50">
    <property type="match status" value="1"/>
</dbReference>
<dbReference type="SUPFAM" id="SSF54909">
    <property type="entry name" value="Dimeric alpha+beta barrel"/>
    <property type="match status" value="1"/>
</dbReference>